<reference evidence="4 5" key="1">
    <citation type="submission" date="2018-03" db="EMBL/GenBank/DDBJ databases">
        <title>Genomic Encyclopedia of Archaeal and Bacterial Type Strains, Phase II (KMG-II): from individual species to whole genera.</title>
        <authorList>
            <person name="Goeker M."/>
        </authorList>
    </citation>
    <scope>NUCLEOTIDE SEQUENCE [LARGE SCALE GENOMIC DNA]</scope>
    <source>
        <strain evidence="4 5">DSM 27267</strain>
    </source>
</reference>
<evidence type="ECO:0008006" key="7">
    <source>
        <dbReference type="Google" id="ProtNLM"/>
    </source>
</evidence>
<dbReference type="OrthoDB" id="979364at2"/>
<evidence type="ECO:0000313" key="5">
    <source>
        <dbReference type="Proteomes" id="UP000240621"/>
    </source>
</evidence>
<name>A0A2P8CBF9_9BACT</name>
<evidence type="ECO:0000256" key="2">
    <source>
        <dbReference type="SAM" id="SignalP"/>
    </source>
</evidence>
<evidence type="ECO:0000256" key="1">
    <source>
        <dbReference type="SAM" id="MobiDB-lite"/>
    </source>
</evidence>
<evidence type="ECO:0000313" key="6">
    <source>
        <dbReference type="Proteomes" id="UP000396862"/>
    </source>
</evidence>
<accession>A0A2P8CBF9</accession>
<dbReference type="RefSeq" id="WP_106542536.1">
    <property type="nucleotide sequence ID" value="NZ_BLAU01000001.1"/>
</dbReference>
<dbReference type="Proteomes" id="UP000240621">
    <property type="component" value="Unassembled WGS sequence"/>
</dbReference>
<feature type="signal peptide" evidence="2">
    <location>
        <begin position="1"/>
        <end position="21"/>
    </location>
</feature>
<dbReference type="Proteomes" id="UP000396862">
    <property type="component" value="Unassembled WGS sequence"/>
</dbReference>
<sequence>MKKTVLIIWVLLIFTSCFNKTGQKQKDKQSNQADSPIDNTNRPTKHLEDHKLIFKPDTTIGKICLENSKNINEYLGKNVMKRLVDNGFPHSDVLSSDEKQKLTFYFHPGNVTKRFSEFKVEYVTQMNKNTRVTPDKEFKTESGIRLGIPLTRLKAIKGKPDSIVKSNAITILRYQINNYKNSKFLQRYNMPEYYSDYKFENDRLIEFKFGFVYP</sequence>
<comment type="caution">
    <text evidence="4">The sequence shown here is derived from an EMBL/GenBank/DDBJ whole genome shotgun (WGS) entry which is preliminary data.</text>
</comment>
<evidence type="ECO:0000313" key="4">
    <source>
        <dbReference type="EMBL" id="PSK82313.1"/>
    </source>
</evidence>
<dbReference type="PROSITE" id="PS51257">
    <property type="entry name" value="PROKAR_LIPOPROTEIN"/>
    <property type="match status" value="1"/>
</dbReference>
<keyword evidence="6" id="KW-1185">Reference proteome</keyword>
<protein>
    <recommendedName>
        <fullName evidence="7">Lipoprotein</fullName>
    </recommendedName>
</protein>
<feature type="chain" id="PRO_5015165967" description="Lipoprotein" evidence="2">
    <location>
        <begin position="22"/>
        <end position="214"/>
    </location>
</feature>
<feature type="region of interest" description="Disordered" evidence="1">
    <location>
        <begin position="24"/>
        <end position="46"/>
    </location>
</feature>
<keyword evidence="2" id="KW-0732">Signal</keyword>
<feature type="compositionally biased region" description="Polar residues" evidence="1">
    <location>
        <begin position="30"/>
        <end position="42"/>
    </location>
</feature>
<organism evidence="4 5">
    <name type="scientific">Prolixibacter denitrificans</name>
    <dbReference type="NCBI Taxonomy" id="1541063"/>
    <lineage>
        <taxon>Bacteria</taxon>
        <taxon>Pseudomonadati</taxon>
        <taxon>Bacteroidota</taxon>
        <taxon>Bacteroidia</taxon>
        <taxon>Marinilabiliales</taxon>
        <taxon>Prolixibacteraceae</taxon>
        <taxon>Prolixibacter</taxon>
    </lineage>
</organism>
<dbReference type="EMBL" id="BLAU01000001">
    <property type="protein sequence ID" value="GET22940.1"/>
    <property type="molecule type" value="Genomic_DNA"/>
</dbReference>
<dbReference type="EMBL" id="PYGC01000006">
    <property type="protein sequence ID" value="PSK82313.1"/>
    <property type="molecule type" value="Genomic_DNA"/>
</dbReference>
<proteinExistence type="predicted"/>
<gene>
    <name evidence="4" type="ORF">CLV93_10657</name>
    <name evidence="3" type="ORF">JCM18694_31860</name>
</gene>
<evidence type="ECO:0000313" key="3">
    <source>
        <dbReference type="EMBL" id="GET22940.1"/>
    </source>
</evidence>
<reference evidence="3 6" key="2">
    <citation type="submission" date="2019-10" db="EMBL/GenBank/DDBJ databases">
        <title>Prolixibacter strains distinguished by the presence of nitrate reductase genes were adept at nitrate-dependent anaerobic corrosion of metallic iron and carbon steel.</title>
        <authorList>
            <person name="Iino T."/>
            <person name="Shono N."/>
            <person name="Ito K."/>
            <person name="Nakamura R."/>
            <person name="Sueoka K."/>
            <person name="Harayama S."/>
            <person name="Ohkuma M."/>
        </authorList>
    </citation>
    <scope>NUCLEOTIDE SEQUENCE [LARGE SCALE GENOMIC DNA]</scope>
    <source>
        <strain evidence="3 6">MIC1-1</strain>
    </source>
</reference>
<dbReference type="AlphaFoldDB" id="A0A2P8CBF9"/>